<protein>
    <submittedName>
        <fullName evidence="2">ATP-grasp-modified RiPP</fullName>
    </submittedName>
</protein>
<feature type="region of interest" description="Disordered" evidence="1">
    <location>
        <begin position="74"/>
        <end position="99"/>
    </location>
</feature>
<dbReference type="NCBIfam" id="TIGR04186">
    <property type="entry name" value="GRASP_targ"/>
    <property type="match status" value="1"/>
</dbReference>
<keyword evidence="3" id="KW-1185">Reference proteome</keyword>
<dbReference type="Proteomes" id="UP001239522">
    <property type="component" value="Chromosome"/>
</dbReference>
<dbReference type="EMBL" id="CP120997">
    <property type="protein sequence ID" value="WLQ35469.1"/>
    <property type="molecule type" value="Genomic_DNA"/>
</dbReference>
<evidence type="ECO:0000313" key="2">
    <source>
        <dbReference type="EMBL" id="WLQ35469.1"/>
    </source>
</evidence>
<name>A0ABY9HM08_9ACTN</name>
<gene>
    <name evidence="2" type="primary">tgmA</name>
    <name evidence="2" type="ORF">P8A18_19480</name>
</gene>
<evidence type="ECO:0000313" key="3">
    <source>
        <dbReference type="Proteomes" id="UP001239522"/>
    </source>
</evidence>
<sequence>MTTAVMGPREAFPLAAERLSTVHRSESPSGVSTRPWVLRFARTPDATQAVVKPPAVYDNDAQMSVGLYDGPLPYMQTHTPTVPDGSITNPPALDEGPKD</sequence>
<accession>A0ABY9HM08</accession>
<dbReference type="InterPro" id="IPR026496">
    <property type="entry name" value="GRASP_targ"/>
</dbReference>
<dbReference type="RefSeq" id="WP_306056162.1">
    <property type="nucleotide sequence ID" value="NZ_CP120997.1"/>
</dbReference>
<reference evidence="2 3" key="1">
    <citation type="submission" date="2023-03" db="EMBL/GenBank/DDBJ databases">
        <title>Isolation and description of six Streptomyces strains from soil environments, able to metabolize different microbial glucans.</title>
        <authorList>
            <person name="Widen T."/>
            <person name="Larsbrink J."/>
        </authorList>
    </citation>
    <scope>NUCLEOTIDE SEQUENCE [LARGE SCALE GENOMIC DNA]</scope>
    <source>
        <strain evidence="2 3">Mut1</strain>
    </source>
</reference>
<organism evidence="2 3">
    <name type="scientific">Streptomyces castrisilvae</name>
    <dbReference type="NCBI Taxonomy" id="3033811"/>
    <lineage>
        <taxon>Bacteria</taxon>
        <taxon>Bacillati</taxon>
        <taxon>Actinomycetota</taxon>
        <taxon>Actinomycetes</taxon>
        <taxon>Kitasatosporales</taxon>
        <taxon>Streptomycetaceae</taxon>
        <taxon>Streptomyces</taxon>
    </lineage>
</organism>
<proteinExistence type="predicted"/>
<evidence type="ECO:0000256" key="1">
    <source>
        <dbReference type="SAM" id="MobiDB-lite"/>
    </source>
</evidence>